<evidence type="ECO:0000313" key="2">
    <source>
        <dbReference type="Proteomes" id="UP000001194"/>
    </source>
</evidence>
<dbReference type="OrthoDB" id="2963168at2759"/>
<dbReference type="InParanoid" id="B0D6E2"/>
<keyword evidence="2" id="KW-1185">Reference proteome</keyword>
<dbReference type="RefSeq" id="XP_001879322.1">
    <property type="nucleotide sequence ID" value="XM_001879287.1"/>
</dbReference>
<proteinExistence type="predicted"/>
<dbReference type="InterPro" id="IPR043129">
    <property type="entry name" value="ATPase_NBD"/>
</dbReference>
<dbReference type="Proteomes" id="UP000001194">
    <property type="component" value="Unassembled WGS sequence"/>
</dbReference>
<dbReference type="SUPFAM" id="SSF53067">
    <property type="entry name" value="Actin-like ATPase domain"/>
    <property type="match status" value="2"/>
</dbReference>
<dbReference type="GeneID" id="6074921"/>
<reference evidence="1 2" key="1">
    <citation type="journal article" date="2008" name="Nature">
        <title>The genome of Laccaria bicolor provides insights into mycorrhizal symbiosis.</title>
        <authorList>
            <person name="Martin F."/>
            <person name="Aerts A."/>
            <person name="Ahren D."/>
            <person name="Brun A."/>
            <person name="Danchin E.G.J."/>
            <person name="Duchaussoy F."/>
            <person name="Gibon J."/>
            <person name="Kohler A."/>
            <person name="Lindquist E."/>
            <person name="Pereda V."/>
            <person name="Salamov A."/>
            <person name="Shapiro H.J."/>
            <person name="Wuyts J."/>
            <person name="Blaudez D."/>
            <person name="Buee M."/>
            <person name="Brokstein P."/>
            <person name="Canbaeck B."/>
            <person name="Cohen D."/>
            <person name="Courty P.E."/>
            <person name="Coutinho P.M."/>
            <person name="Delaruelle C."/>
            <person name="Detter J.C."/>
            <person name="Deveau A."/>
            <person name="DiFazio S."/>
            <person name="Duplessis S."/>
            <person name="Fraissinet-Tachet L."/>
            <person name="Lucic E."/>
            <person name="Frey-Klett P."/>
            <person name="Fourrey C."/>
            <person name="Feussner I."/>
            <person name="Gay G."/>
            <person name="Grimwood J."/>
            <person name="Hoegger P.J."/>
            <person name="Jain P."/>
            <person name="Kilaru S."/>
            <person name="Labbe J."/>
            <person name="Lin Y.C."/>
            <person name="Legue V."/>
            <person name="Le Tacon F."/>
            <person name="Marmeisse R."/>
            <person name="Melayah D."/>
            <person name="Montanini B."/>
            <person name="Muratet M."/>
            <person name="Nehls U."/>
            <person name="Niculita-Hirzel H."/>
            <person name="Oudot-Le Secq M.P."/>
            <person name="Peter M."/>
            <person name="Quesneville H."/>
            <person name="Rajashekar B."/>
            <person name="Reich M."/>
            <person name="Rouhier N."/>
            <person name="Schmutz J."/>
            <person name="Yin T."/>
            <person name="Chalot M."/>
            <person name="Henrissat B."/>
            <person name="Kuees U."/>
            <person name="Lucas S."/>
            <person name="Van de Peer Y."/>
            <person name="Podila G.K."/>
            <person name="Polle A."/>
            <person name="Pukkila P.J."/>
            <person name="Richardson P.M."/>
            <person name="Rouze P."/>
            <person name="Sanders I.R."/>
            <person name="Stajich J.E."/>
            <person name="Tunlid A."/>
            <person name="Tuskan G."/>
            <person name="Grigoriev I.V."/>
        </authorList>
    </citation>
    <scope>NUCLEOTIDE SEQUENCE [LARGE SCALE GENOMIC DNA]</scope>
    <source>
        <strain evidence="2">S238N-H82 / ATCC MYA-4686</strain>
    </source>
</reference>
<sequence>MPRPPYRETRRKLVIAFDVGTTFSGVSYSILDPGQVPEIKGVTRFPAQKHVSGSSKIPTIIYYDKQGASRAIGAEAAKDGILKRQQMRGGLKLNDRIMANIPPLPHGKTVTQIFADYLRYLFECTCTYIKDTHNNGATLLATLGQRIDYVLSHPNGWEGPQQQQMREAAVLAGLISGTPESQSRISFVTEGEASLHFAINNGFASTNMNNGEGVLIVDAGGGTIDVSAYARQSNLYVEIAAPQCYLSGSVFITLEAKKFLSNFLSGSKFMDDLDHILRCFETTTKHTFGGTEEAQFIKFGSFRDNEEEFNIRYGQLRLTGQQVASFFEPSITCIVDSVKEQHNSARQKISHVLLVGGFASSDYLYNRLQALLEPSGFRIVRPENHV</sequence>
<dbReference type="STRING" id="486041.B0D6E2"/>
<name>B0D6E2_LACBS</name>
<organism evidence="2">
    <name type="scientific">Laccaria bicolor (strain S238N-H82 / ATCC MYA-4686)</name>
    <name type="common">Bicoloured deceiver</name>
    <name type="synonym">Laccaria laccata var. bicolor</name>
    <dbReference type="NCBI Taxonomy" id="486041"/>
    <lineage>
        <taxon>Eukaryota</taxon>
        <taxon>Fungi</taxon>
        <taxon>Dikarya</taxon>
        <taxon>Basidiomycota</taxon>
        <taxon>Agaricomycotina</taxon>
        <taxon>Agaricomycetes</taxon>
        <taxon>Agaricomycetidae</taxon>
        <taxon>Agaricales</taxon>
        <taxon>Agaricineae</taxon>
        <taxon>Hydnangiaceae</taxon>
        <taxon>Laccaria</taxon>
    </lineage>
</organism>
<dbReference type="HOGENOM" id="CLU_009958_4_0_1"/>
<dbReference type="AlphaFoldDB" id="B0D6E2"/>
<dbReference type="EMBL" id="DS547098">
    <property type="protein sequence ID" value="EDR09937.1"/>
    <property type="molecule type" value="Genomic_DNA"/>
</dbReference>
<accession>B0D6E2</accession>
<dbReference type="PANTHER" id="PTHR14187:SF5">
    <property type="entry name" value="HEAT SHOCK 70 KDA PROTEIN 12A"/>
    <property type="match status" value="1"/>
</dbReference>
<gene>
    <name evidence="1" type="ORF">LACBIDRAFT_325835</name>
</gene>
<dbReference type="KEGG" id="lbc:LACBIDRAFT_325835"/>
<evidence type="ECO:0000313" key="1">
    <source>
        <dbReference type="EMBL" id="EDR09937.1"/>
    </source>
</evidence>
<dbReference type="Gene3D" id="3.30.420.40">
    <property type="match status" value="1"/>
</dbReference>
<dbReference type="CDD" id="cd10170">
    <property type="entry name" value="ASKHA_NBD_HSP70"/>
    <property type="match status" value="1"/>
</dbReference>
<dbReference type="PANTHER" id="PTHR14187">
    <property type="entry name" value="ALPHA KINASE/ELONGATION FACTOR 2 KINASE"/>
    <property type="match status" value="1"/>
</dbReference>
<protein>
    <submittedName>
        <fullName evidence="1">Predicted protein</fullName>
    </submittedName>
</protein>